<keyword evidence="1" id="KW-0150">Chloroplast</keyword>
<organism evidence="1">
    <name type="scientific">Oryza ridleyi</name>
    <dbReference type="NCBI Taxonomy" id="83308"/>
    <lineage>
        <taxon>Eukaryota</taxon>
        <taxon>Viridiplantae</taxon>
        <taxon>Streptophyta</taxon>
        <taxon>Embryophyta</taxon>
        <taxon>Tracheophyta</taxon>
        <taxon>Spermatophyta</taxon>
        <taxon>Magnoliopsida</taxon>
        <taxon>Liliopsida</taxon>
        <taxon>Poales</taxon>
        <taxon>Poaceae</taxon>
        <taxon>BOP clade</taxon>
        <taxon>Oryzoideae</taxon>
        <taxon>Oryzeae</taxon>
        <taxon>Oryzinae</taxon>
        <taxon>Oryza</taxon>
    </lineage>
</organism>
<protein>
    <submittedName>
        <fullName evidence="1">Maturase K</fullName>
    </submittedName>
</protein>
<name>A0A7H0TMQ0_9ORYZ</name>
<dbReference type="AlphaFoldDB" id="A0A7H0TMQ0"/>
<evidence type="ECO:0000313" key="1">
    <source>
        <dbReference type="EMBL" id="QNR02302.1"/>
    </source>
</evidence>
<dbReference type="EMBL" id="MT726937">
    <property type="protein sequence ID" value="QNR02302.1"/>
    <property type="molecule type" value="Genomic_DNA"/>
</dbReference>
<keyword evidence="1" id="KW-0934">Plastid</keyword>
<gene>
    <name evidence="1" type="primary">matK</name>
</gene>
<proteinExistence type="predicted"/>
<sequence length="43" mass="5065">MQHPILTILHYVSHHFINREIFLSLSDSSRNTNGKIRGVFRKT</sequence>
<accession>A0A7H0TMQ0</accession>
<reference evidence="1" key="1">
    <citation type="journal article" date="2020" name="Plant Mol. Biol.">
        <title>DNA barcoding of Oryza: conventional, specific, and super barcodes.</title>
        <authorList>
            <person name="Zhang W."/>
            <person name="Sun Y."/>
            <person name="Liu J."/>
            <person name="Xu C."/>
            <person name="Zou X."/>
            <person name="Chen X."/>
            <person name="Liu Y."/>
            <person name="Wu P."/>
            <person name="Yang X."/>
            <person name="Zhou S."/>
        </authorList>
    </citation>
    <scope>NUCLEOTIDE SEQUENCE</scope>
</reference>
<geneLocation type="chloroplast" evidence="1"/>